<dbReference type="PANTHER" id="PTHR33376:SF2">
    <property type="entry name" value="DICARBOXYLATE-BINDING PERIPLASMIC PROTEIN"/>
    <property type="match status" value="1"/>
</dbReference>
<evidence type="ECO:0000313" key="4">
    <source>
        <dbReference type="Proteomes" id="UP000295106"/>
    </source>
</evidence>
<protein>
    <submittedName>
        <fullName evidence="3">Tripartite ATP-independent transporter DctP family solute receptor</fullName>
    </submittedName>
</protein>
<dbReference type="Gene3D" id="3.40.190.170">
    <property type="entry name" value="Bacterial extracellular solute-binding protein, family 7"/>
    <property type="match status" value="1"/>
</dbReference>
<keyword evidence="3" id="KW-0675">Receptor</keyword>
<dbReference type="GeneID" id="99686919"/>
<evidence type="ECO:0000313" key="3">
    <source>
        <dbReference type="EMBL" id="TCP05319.1"/>
    </source>
</evidence>
<dbReference type="PANTHER" id="PTHR33376">
    <property type="match status" value="1"/>
</dbReference>
<proteinExistence type="predicted"/>
<dbReference type="NCBIfam" id="NF037995">
    <property type="entry name" value="TRAP_S1"/>
    <property type="match status" value="1"/>
</dbReference>
<comment type="caution">
    <text evidence="3">The sequence shown here is derived from an EMBL/GenBank/DDBJ whole genome shotgun (WGS) entry which is preliminary data.</text>
</comment>
<keyword evidence="1 2" id="KW-0732">Signal</keyword>
<dbReference type="PIRSF" id="PIRSF006470">
    <property type="entry name" value="DctB"/>
    <property type="match status" value="1"/>
</dbReference>
<evidence type="ECO:0000256" key="1">
    <source>
        <dbReference type="ARBA" id="ARBA00022729"/>
    </source>
</evidence>
<dbReference type="GO" id="GO:0030246">
    <property type="term" value="F:carbohydrate binding"/>
    <property type="evidence" value="ECO:0007669"/>
    <property type="project" value="TreeGrafter"/>
</dbReference>
<dbReference type="GO" id="GO:0030288">
    <property type="term" value="C:outer membrane-bounded periplasmic space"/>
    <property type="evidence" value="ECO:0007669"/>
    <property type="project" value="InterPro"/>
</dbReference>
<dbReference type="EMBL" id="SLXD01000001">
    <property type="protein sequence ID" value="TCP05319.1"/>
    <property type="molecule type" value="Genomic_DNA"/>
</dbReference>
<dbReference type="NCBIfam" id="TIGR00787">
    <property type="entry name" value="dctP"/>
    <property type="match status" value="1"/>
</dbReference>
<feature type="chain" id="PRO_5020312445" evidence="2">
    <location>
        <begin position="31"/>
        <end position="343"/>
    </location>
</feature>
<dbReference type="InterPro" id="IPR018389">
    <property type="entry name" value="DctP_fam"/>
</dbReference>
<dbReference type="RefSeq" id="WP_132644332.1">
    <property type="nucleotide sequence ID" value="NZ_CP181386.1"/>
</dbReference>
<dbReference type="OrthoDB" id="9794826at2"/>
<evidence type="ECO:0000256" key="2">
    <source>
        <dbReference type="SAM" id="SignalP"/>
    </source>
</evidence>
<dbReference type="Pfam" id="PF03480">
    <property type="entry name" value="DctP"/>
    <property type="match status" value="1"/>
</dbReference>
<reference evidence="3 4" key="1">
    <citation type="submission" date="2019-03" db="EMBL/GenBank/DDBJ databases">
        <title>Genomic Encyclopedia of Type Strains, Phase IV (KMG-IV): sequencing the most valuable type-strain genomes for metagenomic binning, comparative biology and taxonomic classification.</title>
        <authorList>
            <person name="Goeker M."/>
        </authorList>
    </citation>
    <scope>NUCLEOTIDE SEQUENCE [LARGE SCALE GENOMIC DNA]</scope>
    <source>
        <strain evidence="3 4">DSM 1709</strain>
    </source>
</reference>
<dbReference type="InterPro" id="IPR038404">
    <property type="entry name" value="TRAP_DctP_sf"/>
</dbReference>
<feature type="signal peptide" evidence="2">
    <location>
        <begin position="1"/>
        <end position="30"/>
    </location>
</feature>
<sequence length="343" mass="37097">MQTPNALRRLLARALLAAPLLAAAALPAAAQEIRDQTFKFAFVQPKDSHMGAGAVRFAELVAAKSKGRMQIRLFPGGTLGGDIQTISALQGGTVEMTTLPPGLMVGLAKPFAVFDMPFLFSSFAEADALLDGPVGQKLLTQVPAGLVGLAYWDHGFRNLSNSRRPVARLEDFAGLKIRVSQSPMIIETINGLGANATPMAFTEVYSALETKAVDGQENPTAVFDANKFNEVQKYLSLTRHQYNPLIVLASGKAWARLNDAERRVLTEAAVETRAYQRQVSREMEARSTASLKARGTLVNEVSAAEIERMRRHLAPVSAKLAKDIGEALVGEVSAEVERLREAK</sequence>
<dbReference type="AlphaFoldDB" id="A0A4R2MD48"/>
<accession>A0A4R2MD48</accession>
<dbReference type="GO" id="GO:0055085">
    <property type="term" value="P:transmembrane transport"/>
    <property type="evidence" value="ECO:0007669"/>
    <property type="project" value="InterPro"/>
</dbReference>
<organism evidence="3 4">
    <name type="scientific">Rubrivivax gelatinosus</name>
    <name type="common">Rhodocyclus gelatinosus</name>
    <name type="synonym">Rhodopseudomonas gelatinosa</name>
    <dbReference type="NCBI Taxonomy" id="28068"/>
    <lineage>
        <taxon>Bacteria</taxon>
        <taxon>Pseudomonadati</taxon>
        <taxon>Pseudomonadota</taxon>
        <taxon>Betaproteobacteria</taxon>
        <taxon>Burkholderiales</taxon>
        <taxon>Sphaerotilaceae</taxon>
        <taxon>Rubrivivax</taxon>
    </lineage>
</organism>
<dbReference type="Proteomes" id="UP000295106">
    <property type="component" value="Unassembled WGS sequence"/>
</dbReference>
<name>A0A4R2MD48_RUBGE</name>
<dbReference type="CDD" id="cd13679">
    <property type="entry name" value="PBP2_TRAP_YiaO_like"/>
    <property type="match status" value="1"/>
</dbReference>
<dbReference type="InterPro" id="IPR004682">
    <property type="entry name" value="TRAP_DctP"/>
</dbReference>
<gene>
    <name evidence="3" type="ORF">EV684_101191</name>
</gene>